<comment type="caution">
    <text evidence="1">The sequence shown here is derived from an EMBL/GenBank/DDBJ whole genome shotgun (WGS) entry which is preliminary data.</text>
</comment>
<evidence type="ECO:0000313" key="1">
    <source>
        <dbReference type="EMBL" id="RXH68706.1"/>
    </source>
</evidence>
<protein>
    <submittedName>
        <fullName evidence="1">Uncharacterized protein</fullName>
    </submittedName>
</protein>
<reference evidence="1 2" key="1">
    <citation type="submission" date="2018-10" db="EMBL/GenBank/DDBJ databases">
        <title>A high-quality apple genome assembly.</title>
        <authorList>
            <person name="Hu J."/>
        </authorList>
    </citation>
    <scope>NUCLEOTIDE SEQUENCE [LARGE SCALE GENOMIC DNA]</scope>
    <source>
        <strain evidence="2">cv. HFTH1</strain>
        <tissue evidence="1">Young leaf</tissue>
    </source>
</reference>
<organism evidence="1 2">
    <name type="scientific">Malus domestica</name>
    <name type="common">Apple</name>
    <name type="synonym">Pyrus malus</name>
    <dbReference type="NCBI Taxonomy" id="3750"/>
    <lineage>
        <taxon>Eukaryota</taxon>
        <taxon>Viridiplantae</taxon>
        <taxon>Streptophyta</taxon>
        <taxon>Embryophyta</taxon>
        <taxon>Tracheophyta</taxon>
        <taxon>Spermatophyta</taxon>
        <taxon>Magnoliopsida</taxon>
        <taxon>eudicotyledons</taxon>
        <taxon>Gunneridae</taxon>
        <taxon>Pentapetalae</taxon>
        <taxon>rosids</taxon>
        <taxon>fabids</taxon>
        <taxon>Rosales</taxon>
        <taxon>Rosaceae</taxon>
        <taxon>Amygdaloideae</taxon>
        <taxon>Maleae</taxon>
        <taxon>Malus</taxon>
    </lineage>
</organism>
<evidence type="ECO:0000313" key="2">
    <source>
        <dbReference type="Proteomes" id="UP000290289"/>
    </source>
</evidence>
<sequence length="90" mass="10151">MVIATLSWATFYEHIFKLHHALGDGRPAGMVMTTLSWATFYEHIFKLHYALGDGNSLVGTFFSCLQRAINPFLSLTFPSRLMAEPEVDNV</sequence>
<dbReference type="AlphaFoldDB" id="A0A498HB82"/>
<proteinExistence type="predicted"/>
<name>A0A498HB82_MALDO</name>
<gene>
    <name evidence="1" type="ORF">DVH24_031039</name>
</gene>
<keyword evidence="2" id="KW-1185">Reference proteome</keyword>
<dbReference type="Proteomes" id="UP000290289">
    <property type="component" value="Chromosome 17"/>
</dbReference>
<accession>A0A498HB82</accession>
<dbReference type="EMBL" id="RDQH01000343">
    <property type="protein sequence ID" value="RXH68706.1"/>
    <property type="molecule type" value="Genomic_DNA"/>
</dbReference>